<proteinExistence type="predicted"/>
<evidence type="ECO:0000313" key="1">
    <source>
        <dbReference type="EMBL" id="HIP91410.1"/>
    </source>
</evidence>
<protein>
    <submittedName>
        <fullName evidence="1">Uncharacterized protein</fullName>
    </submittedName>
</protein>
<comment type="caution">
    <text evidence="1">The sequence shown here is derived from an EMBL/GenBank/DDBJ whole genome shotgun (WGS) entry which is preliminary data.</text>
</comment>
<evidence type="ECO:0000313" key="2">
    <source>
        <dbReference type="Proteomes" id="UP000618343"/>
    </source>
</evidence>
<reference evidence="1" key="1">
    <citation type="journal article" date="2020" name="ISME J.">
        <title>Gammaproteobacteria mediating utilization of methyl-, sulfur- and petroleum organic compounds in deep ocean hydrothermal plumes.</title>
        <authorList>
            <person name="Zhou Z."/>
            <person name="Liu Y."/>
            <person name="Pan J."/>
            <person name="Cron B.R."/>
            <person name="Toner B.M."/>
            <person name="Anantharaman K."/>
            <person name="Breier J.A."/>
            <person name="Dick G.J."/>
            <person name="Li M."/>
        </authorList>
    </citation>
    <scope>NUCLEOTIDE SEQUENCE</scope>
    <source>
        <strain evidence="1">SZUA-1471</strain>
    </source>
</reference>
<accession>A0A832ZHQ6</accession>
<sequence>MRALCTLLLAVILLTPLATGALLNSTYNTTNNSIVPGNISLSNYTSNISRIENPNFENISEESYNVTGPYLNISVEGYKVVIKTEGRVKTYVDNTTLDVIGIENNTYVLSPVVLNKTIHIYALYPNETLYRSIFLNYSHKKEHYLQVYINRSERSCKVIVETDGRLNVTYKNLSVNVEYERIGRDRYIIYPLVLNNTLVITSHYKNYTLRKEIPLNFNTSRYINRTLNMEKFIKRLKSDGVKVLVSYDPTKRAIVIKILGSKKPLINRVFSKIRLKECRIAQREIGGNFPLYEVTIPLDRYNDITQKTLLRRFNIPEEVLNTTVKTVKINETKIRVEVENKLDNVWYRFSVRINTSKGYRVKKIVGDDGRVIVNNLSIDRRTGKIYGDIKYYIENSTLYFYDDPIYGYNISLIPPAPHNSIAIEIANNDTILNEGGQISAIVFPYNEGDDSSTISSHDHAGRMGDNNYGNDIDAEAGSKIAIKYRWNNFDRQFGNGGILNPYLGEYYLDETYRQYVLDHETPHRILESLIIVKMYTPWPGRELNITQKIIIRDNYRWFATVYYIKNPTNKTFRDLKFFQGMDWNFNSDYLDDECYYDDTYDIVYGHDVINQPNNPSIRKIEYGGYKSILPSYEHEVNEYKKVWNSIKSGRLNNNSKFTRDAATALAWYKDTLGPNETWVVPIIWGLGFNFSDMLDQIEVGLNQLYDTGVKSIESPYKGEVFNPNIHPIINVTSTVALYGIVDVENLNVSIEVRRIGGGYNYTNYTFVSLYVSYPEKKTVVFPLNISNMPYGIYNITVKTNLPNDQNISNDEKSVIIYINPFSVKPHIQSKTSNVGEKVYYNITLYNYGNDYYFDVNITNSTRNWPTYLYDGEVLIGRDDNGDSIWDFVLNDSNSNGLPDIYVNGTKNITIVKEIPKIAPLGVTDTTTVQFININIPSIRDAATLKTSTPLPPTVEKTFYLHGDSKRILNTTPPTEKDNYTQINSHNFLTWAQYPRFADDFVIYGNISVDLYIKEPISLEQPLIVTLYATDGTSIVELGSDIITQQLSQNHYVLNISLDSPVTIPKDYYIVLKIDNSRRKNPIKVYHNMDYPSKITVSTTTYVKIQDCYFDRDVYYQGDDATIYVNVTDPIGAYDISGTEIEIYYLNGTLLYTGPMELEDIDNNDPQLWKLYRYSFYLPDPGIYNITVTARESNGVVYVQSFPLLVRYYSNISTSISMTSRGYNISFIPYRPLKDVYVYWYKPEEIEVLNIWGDFNESGVSGDVYWFRYYQVEPYTKGHIFIGTNISTVKGLTVGVN</sequence>
<name>A0A832ZHQ6_9EURY</name>
<organism evidence="1 2">
    <name type="scientific">Methanothermococcus okinawensis</name>
    <dbReference type="NCBI Taxonomy" id="155863"/>
    <lineage>
        <taxon>Archaea</taxon>
        <taxon>Methanobacteriati</taxon>
        <taxon>Methanobacteriota</taxon>
        <taxon>Methanomada group</taxon>
        <taxon>Methanococci</taxon>
        <taxon>Methanococcales</taxon>
        <taxon>Methanococcaceae</taxon>
        <taxon>Methanothermococcus</taxon>
    </lineage>
</organism>
<dbReference type="EMBL" id="DQUO01000043">
    <property type="protein sequence ID" value="HIP91410.1"/>
    <property type="molecule type" value="Genomic_DNA"/>
</dbReference>
<gene>
    <name evidence="1" type="ORF">EYH21_03835</name>
</gene>
<dbReference type="Proteomes" id="UP000618343">
    <property type="component" value="Unassembled WGS sequence"/>
</dbReference>